<feature type="compositionally biased region" description="Gly residues" evidence="1">
    <location>
        <begin position="66"/>
        <end position="117"/>
    </location>
</feature>
<comment type="caution">
    <text evidence="2">The sequence shown here is derived from an EMBL/GenBank/DDBJ whole genome shotgun (WGS) entry which is preliminary data.</text>
</comment>
<keyword evidence="3" id="KW-1185">Reference proteome</keyword>
<dbReference type="Proteomes" id="UP001595904">
    <property type="component" value="Unassembled WGS sequence"/>
</dbReference>
<organism evidence="2 3">
    <name type="scientific">Steroidobacter flavus</name>
    <dbReference type="NCBI Taxonomy" id="1842136"/>
    <lineage>
        <taxon>Bacteria</taxon>
        <taxon>Pseudomonadati</taxon>
        <taxon>Pseudomonadota</taxon>
        <taxon>Gammaproteobacteria</taxon>
        <taxon>Steroidobacterales</taxon>
        <taxon>Steroidobacteraceae</taxon>
        <taxon>Steroidobacter</taxon>
    </lineage>
</organism>
<name>A0ABV8SWX2_9GAMM</name>
<sequence length="223" mass="22940">MALNGCTGTARDRRRAAFELAVITMLFVAGCAGLRTKPPANVDFSGEWRLNSELSEDPSAMERGAGHGQRGGGMGPGGRGPGGGGMGGMGGRGPGGAGGGFGGHGGRGSGGMAGGPGAMREFLDQPEKLSITQAAAELNLVTDGVPTKLVYGEKVTESARRGVVEREAGWKGNDFVVKRSIKDGPSATRNYSLTDEGRQLVVSTKISGGRGPKREFVSIYERQ</sequence>
<proteinExistence type="predicted"/>
<dbReference type="EMBL" id="JBHSDU010000003">
    <property type="protein sequence ID" value="MFC4311448.1"/>
    <property type="molecule type" value="Genomic_DNA"/>
</dbReference>
<gene>
    <name evidence="2" type="ORF">ACFPN2_20275</name>
</gene>
<dbReference type="RefSeq" id="WP_380599804.1">
    <property type="nucleotide sequence ID" value="NZ_JBHSDU010000003.1"/>
</dbReference>
<protein>
    <recommendedName>
        <fullName evidence="4">Lipoprotein</fullName>
    </recommendedName>
</protein>
<evidence type="ECO:0000313" key="2">
    <source>
        <dbReference type="EMBL" id="MFC4311448.1"/>
    </source>
</evidence>
<accession>A0ABV8SWX2</accession>
<feature type="region of interest" description="Disordered" evidence="1">
    <location>
        <begin position="57"/>
        <end position="120"/>
    </location>
</feature>
<evidence type="ECO:0000313" key="3">
    <source>
        <dbReference type="Proteomes" id="UP001595904"/>
    </source>
</evidence>
<evidence type="ECO:0008006" key="4">
    <source>
        <dbReference type="Google" id="ProtNLM"/>
    </source>
</evidence>
<evidence type="ECO:0000256" key="1">
    <source>
        <dbReference type="SAM" id="MobiDB-lite"/>
    </source>
</evidence>
<reference evidence="3" key="1">
    <citation type="journal article" date="2019" name="Int. J. Syst. Evol. Microbiol.">
        <title>The Global Catalogue of Microorganisms (GCM) 10K type strain sequencing project: providing services to taxonomists for standard genome sequencing and annotation.</title>
        <authorList>
            <consortium name="The Broad Institute Genomics Platform"/>
            <consortium name="The Broad Institute Genome Sequencing Center for Infectious Disease"/>
            <person name="Wu L."/>
            <person name="Ma J."/>
        </authorList>
    </citation>
    <scope>NUCLEOTIDE SEQUENCE [LARGE SCALE GENOMIC DNA]</scope>
    <source>
        <strain evidence="3">CGMCC 1.10759</strain>
    </source>
</reference>